<dbReference type="RefSeq" id="WP_161209084.1">
    <property type="nucleotide sequence ID" value="NZ_WWVT01000007.1"/>
</dbReference>
<dbReference type="AlphaFoldDB" id="A0A6L8TEZ3"/>
<dbReference type="InterPro" id="IPR050256">
    <property type="entry name" value="Glycosyltransferase_2"/>
</dbReference>
<name>A0A6L8TEZ3_9FIRM</name>
<accession>A0A6L8TEZ3</accession>
<dbReference type="InterPro" id="IPR001173">
    <property type="entry name" value="Glyco_trans_2-like"/>
</dbReference>
<organism evidence="2 3">
    <name type="scientific">Blautia massiliensis</name>
    <name type="common">ex Durand et al. 2017</name>
    <dbReference type="NCBI Taxonomy" id="1737424"/>
    <lineage>
        <taxon>Bacteria</taxon>
        <taxon>Bacillati</taxon>
        <taxon>Bacillota</taxon>
        <taxon>Clostridia</taxon>
        <taxon>Lachnospirales</taxon>
        <taxon>Lachnospiraceae</taxon>
        <taxon>Blautia</taxon>
    </lineage>
</organism>
<dbReference type="GO" id="GO:0016740">
    <property type="term" value="F:transferase activity"/>
    <property type="evidence" value="ECO:0007669"/>
    <property type="project" value="UniProtKB-KW"/>
</dbReference>
<evidence type="ECO:0000259" key="1">
    <source>
        <dbReference type="Pfam" id="PF00535"/>
    </source>
</evidence>
<dbReference type="SUPFAM" id="SSF53448">
    <property type="entry name" value="Nucleotide-diphospho-sugar transferases"/>
    <property type="match status" value="1"/>
</dbReference>
<dbReference type="EMBL" id="WWVT01000007">
    <property type="protein sequence ID" value="MZL61760.1"/>
    <property type="molecule type" value="Genomic_DNA"/>
</dbReference>
<dbReference type="CDD" id="cd04179">
    <property type="entry name" value="DPM_DPG-synthase_like"/>
    <property type="match status" value="1"/>
</dbReference>
<evidence type="ECO:0000313" key="3">
    <source>
        <dbReference type="Proteomes" id="UP000473323"/>
    </source>
</evidence>
<dbReference type="Gene3D" id="3.90.550.10">
    <property type="entry name" value="Spore Coat Polysaccharide Biosynthesis Protein SpsA, Chain A"/>
    <property type="match status" value="1"/>
</dbReference>
<evidence type="ECO:0000313" key="2">
    <source>
        <dbReference type="EMBL" id="MZL61760.1"/>
    </source>
</evidence>
<feature type="domain" description="Glycosyltransferase 2-like" evidence="1">
    <location>
        <begin position="8"/>
        <end position="116"/>
    </location>
</feature>
<gene>
    <name evidence="2" type="ORF">GT694_06785</name>
</gene>
<protein>
    <submittedName>
        <fullName evidence="2">Glycosyltransferase</fullName>
    </submittedName>
</protein>
<dbReference type="Pfam" id="PF00535">
    <property type="entry name" value="Glycos_transf_2"/>
    <property type="match status" value="1"/>
</dbReference>
<proteinExistence type="predicted"/>
<reference evidence="2 3" key="1">
    <citation type="journal article" date="2019" name="Nat. Med.">
        <title>A library of human gut bacterial isolates paired with longitudinal multiomics data enables mechanistic microbiome research.</title>
        <authorList>
            <person name="Poyet M."/>
            <person name="Groussin M."/>
            <person name="Gibbons S.M."/>
            <person name="Avila-Pacheco J."/>
            <person name="Jiang X."/>
            <person name="Kearney S.M."/>
            <person name="Perrotta A.R."/>
            <person name="Berdy B."/>
            <person name="Zhao S."/>
            <person name="Lieberman T.D."/>
            <person name="Swanson P.K."/>
            <person name="Smith M."/>
            <person name="Roesemann S."/>
            <person name="Alexander J.E."/>
            <person name="Rich S.A."/>
            <person name="Livny J."/>
            <person name="Vlamakis H."/>
            <person name="Clish C."/>
            <person name="Bullock K."/>
            <person name="Deik A."/>
            <person name="Scott J."/>
            <person name="Pierce K.A."/>
            <person name="Xavier R.J."/>
            <person name="Alm E.J."/>
        </authorList>
    </citation>
    <scope>NUCLEOTIDE SEQUENCE [LARGE SCALE GENOMIC DNA]</scope>
    <source>
        <strain evidence="2 3">BIOML-A4</strain>
    </source>
</reference>
<dbReference type="PANTHER" id="PTHR48090">
    <property type="entry name" value="UNDECAPRENYL-PHOSPHATE 4-DEOXY-4-FORMAMIDO-L-ARABINOSE TRANSFERASE-RELATED"/>
    <property type="match status" value="1"/>
</dbReference>
<keyword evidence="2" id="KW-0808">Transferase</keyword>
<dbReference type="InterPro" id="IPR029044">
    <property type="entry name" value="Nucleotide-diphossugar_trans"/>
</dbReference>
<dbReference type="Proteomes" id="UP000473323">
    <property type="component" value="Unassembled WGS sequence"/>
</dbReference>
<comment type="caution">
    <text evidence="2">The sequence shown here is derived from an EMBL/GenBank/DDBJ whole genome shotgun (WGS) entry which is preliminary data.</text>
</comment>
<sequence>MKHDSLYIIMPAYNEEKNIGTVIEQWYPVVERIGGDSRLVILNDGSKDATYQKIQNYQKNYDRLIGIDKPNEGHGGTILRGYRYAVEKGADYIFQTDSDGQTLPEEFWQFWEKRQKCGLLIGYRQKREDGLSRIFVTRILRLVLFLIFGTWVKDANTPYRLMEGKQLAKVLKRIPGGFFLSNVLMTVIYEKHHLYVEYIPITFRSRQAGKNSINMKRIIKIGRQAFADFIRLRGRI</sequence>